<keyword evidence="3" id="KW-0029">Amino-acid transport</keyword>
<dbReference type="Gene3D" id="3.40.50.2300">
    <property type="match status" value="2"/>
</dbReference>
<dbReference type="PANTHER" id="PTHR30483:SF6">
    <property type="entry name" value="PERIPLASMIC BINDING PROTEIN OF ABC TRANSPORTER FOR NATURAL AMINO ACIDS"/>
    <property type="match status" value="1"/>
</dbReference>
<dbReference type="AlphaFoldDB" id="A0A2W5N9J3"/>
<comment type="caution">
    <text evidence="6">The sequence shown here is derived from an EMBL/GenBank/DDBJ whole genome shotgun (WGS) entry which is preliminary data.</text>
</comment>
<gene>
    <name evidence="6" type="ORF">DI556_09480</name>
</gene>
<evidence type="ECO:0000313" key="6">
    <source>
        <dbReference type="EMBL" id="PZQ49694.1"/>
    </source>
</evidence>
<feature type="signal peptide" evidence="4">
    <location>
        <begin position="1"/>
        <end position="21"/>
    </location>
</feature>
<sequence length="399" mass="42850">MRGLRETILILSIGCAGAAVAQGAQPAAPKTIAAAVVRVDYDRPLPISRIDLPPEDLGFAGAALGTADNATTGGFMGQNFTLETVDVAPDGVAQAVKDLTAKGVQYIVALAEAPELLAMSEAAGGDAILFNAQAPDDELRNADCRANVFHVAPSRSMQTDAVAQFLAWKRWPNWFLVEGSHPGDKALGESYARSAKKFGAKIVETRVFEDTGGARRTDSGLTQIQSQMPVFTQSAPAYDVLITADENEVFAGYVPYHTWDPRPVAGSAGLVPTTWSPAQEAWGGTQLQSRFEKLAKRPMRPLDYNAWLAARTLGEAATRVPDTEFAAMTAYIAGPELQLAAFKGQPLNYRSWDHQLRQPILLASDHLVVSVSPQDGFLHQVTPLDTLGTDQPETQCSFN</sequence>
<evidence type="ECO:0000256" key="4">
    <source>
        <dbReference type="SAM" id="SignalP"/>
    </source>
</evidence>
<dbReference type="InterPro" id="IPR051010">
    <property type="entry name" value="BCAA_transport"/>
</dbReference>
<dbReference type="InterPro" id="IPR022478">
    <property type="entry name" value="ABC_transptr_sub-bd_PQQ"/>
</dbReference>
<protein>
    <submittedName>
        <fullName evidence="6">Branched-chain amino acid ABC transporter substrate-binding protein</fullName>
    </submittedName>
</protein>
<evidence type="ECO:0000256" key="1">
    <source>
        <dbReference type="ARBA" id="ARBA00010062"/>
    </source>
</evidence>
<dbReference type="Pfam" id="PF13458">
    <property type="entry name" value="Peripla_BP_6"/>
    <property type="match status" value="1"/>
</dbReference>
<keyword evidence="2 4" id="KW-0732">Signal</keyword>
<evidence type="ECO:0000256" key="3">
    <source>
        <dbReference type="ARBA" id="ARBA00022970"/>
    </source>
</evidence>
<dbReference type="CDD" id="cd06268">
    <property type="entry name" value="PBP1_ABC_transporter_LIVBP-like"/>
    <property type="match status" value="1"/>
</dbReference>
<dbReference type="InterPro" id="IPR028081">
    <property type="entry name" value="Leu-bd"/>
</dbReference>
<evidence type="ECO:0000313" key="7">
    <source>
        <dbReference type="Proteomes" id="UP000249185"/>
    </source>
</evidence>
<accession>A0A2W5N9J3</accession>
<reference evidence="6 7" key="1">
    <citation type="submission" date="2017-08" db="EMBL/GenBank/DDBJ databases">
        <title>Infants hospitalized years apart are colonized by the same room-sourced microbial strains.</title>
        <authorList>
            <person name="Brooks B."/>
            <person name="Olm M.R."/>
            <person name="Firek B.A."/>
            <person name="Baker R."/>
            <person name="Thomas B.C."/>
            <person name="Morowitz M.J."/>
            <person name="Banfield J.F."/>
        </authorList>
    </citation>
    <scope>NUCLEOTIDE SEQUENCE [LARGE SCALE GENOMIC DNA]</scope>
    <source>
        <strain evidence="6">S2_005_002_R2_34</strain>
    </source>
</reference>
<name>A0A2W5N9J3_RHOSU</name>
<dbReference type="Proteomes" id="UP000249185">
    <property type="component" value="Unassembled WGS sequence"/>
</dbReference>
<keyword evidence="3" id="KW-0813">Transport</keyword>
<comment type="similarity">
    <text evidence="1">Belongs to the leucine-binding protein family.</text>
</comment>
<dbReference type="EMBL" id="QFPW01000006">
    <property type="protein sequence ID" value="PZQ49694.1"/>
    <property type="molecule type" value="Genomic_DNA"/>
</dbReference>
<organism evidence="6 7">
    <name type="scientific">Rhodovulum sulfidophilum</name>
    <name type="common">Rhodobacter sulfidophilus</name>
    <dbReference type="NCBI Taxonomy" id="35806"/>
    <lineage>
        <taxon>Bacteria</taxon>
        <taxon>Pseudomonadati</taxon>
        <taxon>Pseudomonadota</taxon>
        <taxon>Alphaproteobacteria</taxon>
        <taxon>Rhodobacterales</taxon>
        <taxon>Paracoccaceae</taxon>
        <taxon>Rhodovulum</taxon>
    </lineage>
</organism>
<proteinExistence type="inferred from homology"/>
<dbReference type="NCBIfam" id="TIGR03863">
    <property type="entry name" value="PQQ_ABC_bind"/>
    <property type="match status" value="1"/>
</dbReference>
<feature type="chain" id="PRO_5015979836" evidence="4">
    <location>
        <begin position="22"/>
        <end position="399"/>
    </location>
</feature>
<evidence type="ECO:0000256" key="2">
    <source>
        <dbReference type="ARBA" id="ARBA00022729"/>
    </source>
</evidence>
<dbReference type="SUPFAM" id="SSF53822">
    <property type="entry name" value="Periplasmic binding protein-like I"/>
    <property type="match status" value="1"/>
</dbReference>
<evidence type="ECO:0000259" key="5">
    <source>
        <dbReference type="Pfam" id="PF13458"/>
    </source>
</evidence>
<feature type="domain" description="Leucine-binding protein" evidence="5">
    <location>
        <begin position="60"/>
        <end position="363"/>
    </location>
</feature>
<dbReference type="InterPro" id="IPR028082">
    <property type="entry name" value="Peripla_BP_I"/>
</dbReference>
<dbReference type="GO" id="GO:0006865">
    <property type="term" value="P:amino acid transport"/>
    <property type="evidence" value="ECO:0007669"/>
    <property type="project" value="UniProtKB-KW"/>
</dbReference>
<dbReference type="PANTHER" id="PTHR30483">
    <property type="entry name" value="LEUCINE-SPECIFIC-BINDING PROTEIN"/>
    <property type="match status" value="1"/>
</dbReference>